<evidence type="ECO:0000313" key="2">
    <source>
        <dbReference type="Proteomes" id="UP000887116"/>
    </source>
</evidence>
<protein>
    <submittedName>
        <fullName evidence="1">Uncharacterized protein</fullName>
    </submittedName>
</protein>
<dbReference type="Proteomes" id="UP000887116">
    <property type="component" value="Unassembled WGS sequence"/>
</dbReference>
<dbReference type="EMBL" id="BMAO01011302">
    <property type="protein sequence ID" value="GFQ72783.1"/>
    <property type="molecule type" value="Genomic_DNA"/>
</dbReference>
<comment type="caution">
    <text evidence="1">The sequence shown here is derived from an EMBL/GenBank/DDBJ whole genome shotgun (WGS) entry which is preliminary data.</text>
</comment>
<keyword evidence="2" id="KW-1185">Reference proteome</keyword>
<gene>
    <name evidence="1" type="primary">AVEN_184919_1</name>
    <name evidence="1" type="ORF">TNCT_128951</name>
</gene>
<accession>A0A8X6KIC0</accession>
<evidence type="ECO:0000313" key="1">
    <source>
        <dbReference type="EMBL" id="GFQ72783.1"/>
    </source>
</evidence>
<proteinExistence type="predicted"/>
<sequence>MSLSQGVETSGVVGLEGCLTFIKKGVPVNICCDDVLRALGCQQDPYNIIEERTEDPLPGPPHPIDFPEGKKRCRNGIWMNCKTPSRLGR</sequence>
<dbReference type="AlphaFoldDB" id="A0A8X6KIC0"/>
<organism evidence="1 2">
    <name type="scientific">Trichonephila clavata</name>
    <name type="common">Joro spider</name>
    <name type="synonym">Nephila clavata</name>
    <dbReference type="NCBI Taxonomy" id="2740835"/>
    <lineage>
        <taxon>Eukaryota</taxon>
        <taxon>Metazoa</taxon>
        <taxon>Ecdysozoa</taxon>
        <taxon>Arthropoda</taxon>
        <taxon>Chelicerata</taxon>
        <taxon>Arachnida</taxon>
        <taxon>Araneae</taxon>
        <taxon>Araneomorphae</taxon>
        <taxon>Entelegynae</taxon>
        <taxon>Araneoidea</taxon>
        <taxon>Nephilidae</taxon>
        <taxon>Trichonephila</taxon>
    </lineage>
</organism>
<reference evidence="1" key="1">
    <citation type="submission" date="2020-07" db="EMBL/GenBank/DDBJ databases">
        <title>Multicomponent nature underlies the extraordinary mechanical properties of spider dragline silk.</title>
        <authorList>
            <person name="Kono N."/>
            <person name="Nakamura H."/>
            <person name="Mori M."/>
            <person name="Yoshida Y."/>
            <person name="Ohtoshi R."/>
            <person name="Malay A.D."/>
            <person name="Moran D.A.P."/>
            <person name="Tomita M."/>
            <person name="Numata K."/>
            <person name="Arakawa K."/>
        </authorList>
    </citation>
    <scope>NUCLEOTIDE SEQUENCE</scope>
</reference>
<dbReference type="OrthoDB" id="6434335at2759"/>
<name>A0A8X6KIC0_TRICU</name>